<keyword evidence="2" id="KW-0560">Oxidoreductase</keyword>
<dbReference type="PRINTS" id="PR00081">
    <property type="entry name" value="GDHRDH"/>
</dbReference>
<reference evidence="3 4" key="1">
    <citation type="submission" date="2016-10" db="EMBL/GenBank/DDBJ databases">
        <authorList>
            <person name="de Groot N.N."/>
        </authorList>
    </citation>
    <scope>NUCLEOTIDE SEQUENCE [LARGE SCALE GENOMIC DNA]</scope>
    <source>
        <strain evidence="4">E92,LMG 26720,CCM 7988</strain>
    </source>
</reference>
<dbReference type="InterPro" id="IPR020904">
    <property type="entry name" value="Sc_DH/Rdtase_CS"/>
</dbReference>
<dbReference type="OrthoDB" id="9788235at2"/>
<evidence type="ECO:0000313" key="4">
    <source>
        <dbReference type="Proteomes" id="UP000199306"/>
    </source>
</evidence>
<dbReference type="SUPFAM" id="SSF51735">
    <property type="entry name" value="NAD(P)-binding Rossmann-fold domains"/>
    <property type="match status" value="1"/>
</dbReference>
<dbReference type="EMBL" id="FOXH01000014">
    <property type="protein sequence ID" value="SFQ29161.1"/>
    <property type="molecule type" value="Genomic_DNA"/>
</dbReference>
<dbReference type="PANTHER" id="PTHR24321:SF8">
    <property type="entry name" value="ESTRADIOL 17-BETA-DEHYDROGENASE 8-RELATED"/>
    <property type="match status" value="1"/>
</dbReference>
<dbReference type="Pfam" id="PF13561">
    <property type="entry name" value="adh_short_C2"/>
    <property type="match status" value="1"/>
</dbReference>
<name>A0A1I5XB59_9BACT</name>
<protein>
    <submittedName>
        <fullName evidence="3">NAD(P)-dependent dehydrogenase, short-chain alcohol dehydrogenase family</fullName>
    </submittedName>
</protein>
<evidence type="ECO:0000256" key="2">
    <source>
        <dbReference type="ARBA" id="ARBA00023002"/>
    </source>
</evidence>
<dbReference type="Proteomes" id="UP000199306">
    <property type="component" value="Unassembled WGS sequence"/>
</dbReference>
<dbReference type="RefSeq" id="WP_092018917.1">
    <property type="nucleotide sequence ID" value="NZ_FOXH01000014.1"/>
</dbReference>
<dbReference type="PANTHER" id="PTHR24321">
    <property type="entry name" value="DEHYDROGENASES, SHORT CHAIN"/>
    <property type="match status" value="1"/>
</dbReference>
<gene>
    <name evidence="3" type="ORF">SAMN04515674_11443</name>
</gene>
<dbReference type="STRING" id="1079859.SAMN04515674_11443"/>
<organism evidence="3 4">
    <name type="scientific">Pseudarcicella hirudinis</name>
    <dbReference type="NCBI Taxonomy" id="1079859"/>
    <lineage>
        <taxon>Bacteria</taxon>
        <taxon>Pseudomonadati</taxon>
        <taxon>Bacteroidota</taxon>
        <taxon>Cytophagia</taxon>
        <taxon>Cytophagales</taxon>
        <taxon>Flectobacillaceae</taxon>
        <taxon>Pseudarcicella</taxon>
    </lineage>
</organism>
<dbReference type="AlphaFoldDB" id="A0A1I5XB59"/>
<sequence>MKNDFEGKVALVTGSASGLGRATALLFAEKGAKVVVSDVAEEGGLETVRLITSSGGHASFISCDVSNEHEVIQLISHTLETYGQLDFGVNNAGIGGLMTPTHLYPSAEFEKVMSINTNGVFLCMREELQVMLEQGFGSIVNVSSVAGLAGFPNNLAYSASKHAVIGMTKTAGLEYARKGIRVNAVCPVFTITPMVTEMFEIIGDQKDKLQASIPMKRFGQPEEIAETIVWLCSDAASFVTAHAMPIDGGFMAG</sequence>
<dbReference type="PROSITE" id="PS00061">
    <property type="entry name" value="ADH_SHORT"/>
    <property type="match status" value="1"/>
</dbReference>
<dbReference type="FunFam" id="3.40.50.720:FF:000084">
    <property type="entry name" value="Short-chain dehydrogenase reductase"/>
    <property type="match status" value="1"/>
</dbReference>
<dbReference type="InterPro" id="IPR002347">
    <property type="entry name" value="SDR_fam"/>
</dbReference>
<dbReference type="CDD" id="cd05233">
    <property type="entry name" value="SDR_c"/>
    <property type="match status" value="1"/>
</dbReference>
<dbReference type="Gene3D" id="3.40.50.720">
    <property type="entry name" value="NAD(P)-binding Rossmann-like Domain"/>
    <property type="match status" value="1"/>
</dbReference>
<accession>A0A1I5XB59</accession>
<evidence type="ECO:0000256" key="1">
    <source>
        <dbReference type="ARBA" id="ARBA00006484"/>
    </source>
</evidence>
<evidence type="ECO:0000313" key="3">
    <source>
        <dbReference type="EMBL" id="SFQ29161.1"/>
    </source>
</evidence>
<dbReference type="GO" id="GO:0016491">
    <property type="term" value="F:oxidoreductase activity"/>
    <property type="evidence" value="ECO:0007669"/>
    <property type="project" value="UniProtKB-KW"/>
</dbReference>
<dbReference type="InterPro" id="IPR036291">
    <property type="entry name" value="NAD(P)-bd_dom_sf"/>
</dbReference>
<proteinExistence type="inferred from homology"/>
<comment type="similarity">
    <text evidence="1">Belongs to the short-chain dehydrogenases/reductases (SDR) family.</text>
</comment>
<dbReference type="PRINTS" id="PR00080">
    <property type="entry name" value="SDRFAMILY"/>
</dbReference>
<keyword evidence="4" id="KW-1185">Reference proteome</keyword>
<dbReference type="NCBIfam" id="NF005559">
    <property type="entry name" value="PRK07231.1"/>
    <property type="match status" value="1"/>
</dbReference>